<accession>A0A832V4E8</accession>
<dbReference type="EMBL" id="DVAB01000036">
    <property type="protein sequence ID" value="HIK00732.1"/>
    <property type="molecule type" value="Genomic_DNA"/>
</dbReference>
<evidence type="ECO:0000256" key="1">
    <source>
        <dbReference type="ARBA" id="ARBA00022729"/>
    </source>
</evidence>
<name>A0A832V4E8_9ARCH</name>
<keyword evidence="1" id="KW-0732">Signal</keyword>
<reference evidence="2 3" key="1">
    <citation type="journal article" name="Nat. Commun.">
        <title>Undinarchaeota illuminate DPANN phylogeny and the impact of gene transfer on archaeal evolution.</title>
        <authorList>
            <person name="Dombrowski N."/>
            <person name="Williams T.A."/>
            <person name="Sun J."/>
            <person name="Woodcroft B.J."/>
            <person name="Lee J.H."/>
            <person name="Minh B.Q."/>
            <person name="Rinke C."/>
            <person name="Spang A."/>
        </authorList>
    </citation>
    <scope>NUCLEOTIDE SEQUENCE [LARGE SCALE GENOMIC DNA]</scope>
    <source>
        <strain evidence="2">MAG_bin1129</strain>
    </source>
</reference>
<sequence length="1064" mass="115280">MLNNREKILFVGAVILISLFLIMPHTFAYMRTYNYTDIKNVSTTHKANYSVRGVGTFEFGTGPQASANNYTNVTASDNVKATATTSNEEPLNNESGHIFDFKLEEPKSGISSIRVVWEGATGADCSNLPGGSEALNAYFYNFSSNSWHKFAGACPLSGDVTLTGVLDTKQNISNFVSSNNFLRIGVNTSMDAAVGDTRTTYTDYVAINVTSNFRALNPPDIVAMNLTNSSITTNQQNTINVSVDIIRTGNATLNTYTYSGISTPSTTHKANYTYEAGGTFEFGTGPNATNNSYANVSFSDNLRAKVNANTTANDTGHVFDFNVTLSASKSAIKSIRVVWEGFGEYTACSIDVDNIQVSLYNFSSNTWSRIYQACPDPVDIEVVAILNTTQNISDFISSGGILRLAANSTVFVVSLQTDYVAANVTTLSGNWAVNTTLYNVTPGGPDIGQYTQNRAAAGYITNAAIPVDLDGDNDSDVVTSGKTGIFSGDTMITTWRNPGNNINISTWTAFNRTLSNSANTIYSLTAADFDNDGDNDIVGHLSTELILFENPGNNLNISQWATYNRTLDDDRPKIRFADMDGDGDAEIVIAQPVACIISVFDNNGNINFSKWDWYNASSACGRHAIADFDNDGDNDIVVAATQNVSIMENIGTTISSWPSYSRVSVGVADDVEVGDFEGDGDYEIVVFDAEFVSNVTALHNPRYTLNLTTWPSSVTGYGYGGSQHVNLGSIIADFDSDGDLDMLTDIANPRLLNNTNPSNISNWGSTFIGSSNAQDFDFADFDMDGDIDILVANGTTGQVTILNNGQVSSKYIDSQVIDINDAFRASKLYTLNWTPTQTGTGRLYAVVDGAGRYAEVLENNNFVTEASSVSQGNLTITYVTPTPNNETVNQLWAFINVTLSAAGSSSTLEWNELTNYSMTQGLTNTNWYRNQTGLSNDTNYTFRVFANDMGGNTFVGKFRWVFINVSGEGGGGGAGDNLGPVTDLRETVTGDNWILWNWTNPTHVDFCKVEVSVNNTFKVNTTSTSYNFSGLVLQTYEIEARTFACNGTANGWATDLAYTSRCSY</sequence>
<dbReference type="PANTHER" id="PTHR44103:SF1">
    <property type="entry name" value="PROPROTEIN CONVERTASE P"/>
    <property type="match status" value="1"/>
</dbReference>
<dbReference type="Gene3D" id="2.130.10.130">
    <property type="entry name" value="Integrin alpha, N-terminal"/>
    <property type="match status" value="1"/>
</dbReference>
<evidence type="ECO:0000313" key="3">
    <source>
        <dbReference type="Proteomes" id="UP000646946"/>
    </source>
</evidence>
<dbReference type="InterPro" id="IPR013517">
    <property type="entry name" value="FG-GAP"/>
</dbReference>
<dbReference type="InterPro" id="IPR013783">
    <property type="entry name" value="Ig-like_fold"/>
</dbReference>
<dbReference type="InterPro" id="IPR028994">
    <property type="entry name" value="Integrin_alpha_N"/>
</dbReference>
<dbReference type="AlphaFoldDB" id="A0A832V4E8"/>
<gene>
    <name evidence="2" type="ORF">H1016_04280</name>
</gene>
<dbReference type="Proteomes" id="UP000646946">
    <property type="component" value="Unassembled WGS sequence"/>
</dbReference>
<proteinExistence type="predicted"/>
<organism evidence="2 3">
    <name type="scientific">Candidatus Naiadarchaeum limnaeum</name>
    <dbReference type="NCBI Taxonomy" id="2756139"/>
    <lineage>
        <taxon>Archaea</taxon>
        <taxon>Candidatus Undinarchaeota</taxon>
        <taxon>Candidatus Undinarchaeia</taxon>
        <taxon>Candidatus Naiadarchaeales</taxon>
        <taxon>Candidatus Naiadarchaeaceae</taxon>
        <taxon>Candidatus Naiadarchaeum</taxon>
    </lineage>
</organism>
<keyword evidence="3" id="KW-1185">Reference proteome</keyword>
<comment type="caution">
    <text evidence="2">The sequence shown here is derived from an EMBL/GenBank/DDBJ whole genome shotgun (WGS) entry which is preliminary data.</text>
</comment>
<dbReference type="SUPFAM" id="SSF69318">
    <property type="entry name" value="Integrin alpha N-terminal domain"/>
    <property type="match status" value="2"/>
</dbReference>
<dbReference type="Pfam" id="PF13517">
    <property type="entry name" value="FG-GAP_3"/>
    <property type="match status" value="2"/>
</dbReference>
<protein>
    <submittedName>
        <fullName evidence="2">VCBS repeat-containing protein</fullName>
    </submittedName>
</protein>
<dbReference type="Gene3D" id="2.60.40.10">
    <property type="entry name" value="Immunoglobulins"/>
    <property type="match status" value="1"/>
</dbReference>
<dbReference type="PANTHER" id="PTHR44103">
    <property type="entry name" value="PROPROTEIN CONVERTASE P"/>
    <property type="match status" value="1"/>
</dbReference>
<evidence type="ECO:0000313" key="2">
    <source>
        <dbReference type="EMBL" id="HIK00732.1"/>
    </source>
</evidence>